<reference evidence="3 4" key="1">
    <citation type="journal article" date="2011" name="Nature">
        <title>Genome sequencing reveals insights into physiology and longevity of the naked mole rat.</title>
        <authorList>
            <person name="Kim E.B."/>
            <person name="Fang X."/>
            <person name="Fushan A.A."/>
            <person name="Huang Z."/>
            <person name="Lobanov A.V."/>
            <person name="Han L."/>
            <person name="Marino S.M."/>
            <person name="Sun X."/>
            <person name="Turanov A.A."/>
            <person name="Yang P."/>
            <person name="Yim S.H."/>
            <person name="Zhao X."/>
            <person name="Kasaikina M.V."/>
            <person name="Stoletzki N."/>
            <person name="Peng C."/>
            <person name="Polak P."/>
            <person name="Xiong Z."/>
            <person name="Kiezun A."/>
            <person name="Zhu Y."/>
            <person name="Chen Y."/>
            <person name="Kryukov G.V."/>
            <person name="Zhang Q."/>
            <person name="Peshkin L."/>
            <person name="Yang L."/>
            <person name="Bronson R.T."/>
            <person name="Buffenstein R."/>
            <person name="Wang B."/>
            <person name="Han C."/>
            <person name="Li Q."/>
            <person name="Chen L."/>
            <person name="Zhao W."/>
            <person name="Sunyaev S.R."/>
            <person name="Park T.J."/>
            <person name="Zhang G."/>
            <person name="Wang J."/>
            <person name="Gladyshev V.N."/>
        </authorList>
    </citation>
    <scope>NUCLEOTIDE SEQUENCE [LARGE SCALE GENOMIC DNA]</scope>
</reference>
<dbReference type="InterPro" id="IPR051655">
    <property type="entry name" value="FAM161"/>
</dbReference>
<protein>
    <submittedName>
        <fullName evidence="3">Protein FAM161A</fullName>
    </submittedName>
</protein>
<keyword evidence="1" id="KW-0175">Coiled coil</keyword>
<dbReference type="EMBL" id="JH170405">
    <property type="protein sequence ID" value="EHB08922.1"/>
    <property type="molecule type" value="Genomic_DNA"/>
</dbReference>
<evidence type="ECO:0000256" key="2">
    <source>
        <dbReference type="SAM" id="MobiDB-lite"/>
    </source>
</evidence>
<feature type="region of interest" description="Disordered" evidence="2">
    <location>
        <begin position="56"/>
        <end position="77"/>
    </location>
</feature>
<evidence type="ECO:0000256" key="1">
    <source>
        <dbReference type="ARBA" id="ARBA00023054"/>
    </source>
</evidence>
<feature type="compositionally biased region" description="Basic and acidic residues" evidence="2">
    <location>
        <begin position="214"/>
        <end position="227"/>
    </location>
</feature>
<proteinExistence type="predicted"/>
<name>G5BI11_HETGA</name>
<gene>
    <name evidence="3" type="ORF">GW7_07521</name>
</gene>
<dbReference type="Proteomes" id="UP000006813">
    <property type="component" value="Unassembled WGS sequence"/>
</dbReference>
<evidence type="ECO:0000313" key="3">
    <source>
        <dbReference type="EMBL" id="EHB08922.1"/>
    </source>
</evidence>
<dbReference type="GO" id="GO:0036064">
    <property type="term" value="C:ciliary basal body"/>
    <property type="evidence" value="ECO:0007669"/>
    <property type="project" value="TreeGrafter"/>
</dbReference>
<sequence length="261" mass="30048">MAKLEKMYQNKLNLKEVQPVTIREDVPSNSSSSVSENNSCHTVMLMTSLLEPDLGQSSSLYTSSEEEELPNLEKEHPRKNKMMTYAKELISNMWTGFCVEGYIQSEDTDFQVAEKTRKKPEEWVPTITIPVPFQTMIREQKKKEEVMKSKSGGKIVHKLLKRISQKNVRMAAEKHYSNKLKALGISDEFVSKKGKSGKVFEYFSNQEMKCFTEDKESFNEEEKVEERENGEENYFTDSNSQNSCKDKDEDDAESGEVSVEE</sequence>
<dbReference type="AlphaFoldDB" id="G5BI11"/>
<organism evidence="3 4">
    <name type="scientific">Heterocephalus glaber</name>
    <name type="common">Naked mole rat</name>
    <dbReference type="NCBI Taxonomy" id="10181"/>
    <lineage>
        <taxon>Eukaryota</taxon>
        <taxon>Metazoa</taxon>
        <taxon>Chordata</taxon>
        <taxon>Craniata</taxon>
        <taxon>Vertebrata</taxon>
        <taxon>Euteleostomi</taxon>
        <taxon>Mammalia</taxon>
        <taxon>Eutheria</taxon>
        <taxon>Euarchontoglires</taxon>
        <taxon>Glires</taxon>
        <taxon>Rodentia</taxon>
        <taxon>Hystricomorpha</taxon>
        <taxon>Bathyergidae</taxon>
        <taxon>Heterocephalus</taxon>
    </lineage>
</organism>
<feature type="region of interest" description="Disordered" evidence="2">
    <location>
        <begin position="214"/>
        <end position="261"/>
    </location>
</feature>
<accession>G5BI11</accession>
<feature type="compositionally biased region" description="Acidic residues" evidence="2">
    <location>
        <begin position="248"/>
        <end position="261"/>
    </location>
</feature>
<dbReference type="PANTHER" id="PTHR21501">
    <property type="entry name" value="PROTEIN FAM-161"/>
    <property type="match status" value="1"/>
</dbReference>
<dbReference type="InParanoid" id="G5BI11"/>
<dbReference type="GO" id="GO:0044782">
    <property type="term" value="P:cilium organization"/>
    <property type="evidence" value="ECO:0007669"/>
    <property type="project" value="TreeGrafter"/>
</dbReference>
<dbReference type="PANTHER" id="PTHR21501:SF3">
    <property type="entry name" value="PROTEIN FAM161A"/>
    <property type="match status" value="1"/>
</dbReference>
<evidence type="ECO:0000313" key="4">
    <source>
        <dbReference type="Proteomes" id="UP000006813"/>
    </source>
</evidence>
<dbReference type="GO" id="GO:0032391">
    <property type="term" value="C:photoreceptor connecting cilium"/>
    <property type="evidence" value="ECO:0007669"/>
    <property type="project" value="TreeGrafter"/>
</dbReference>